<dbReference type="GO" id="GO:0005829">
    <property type="term" value="C:cytosol"/>
    <property type="evidence" value="ECO:0007669"/>
    <property type="project" value="UniProtKB-ARBA"/>
</dbReference>
<dbReference type="RefSeq" id="WP_000399285.1">
    <property type="nucleotide sequence ID" value="NC_017634.1"/>
</dbReference>
<reference evidence="3 4" key="1">
    <citation type="journal article" date="2010" name="BMC Genomics">
        <title>Genome sequence of adherent-invasive Escherichia coli and comparative genomic analysis with other E. coli pathotypes.</title>
        <authorList>
            <person name="Nash J.H."/>
            <person name="Villegas A."/>
            <person name="Kropinski A.M."/>
            <person name="Aguilar-Valenzuela R."/>
            <person name="Konczy P."/>
            <person name="Mascarenhas M."/>
            <person name="Ziebell K."/>
            <person name="Torres A.G."/>
            <person name="Karmali M.A."/>
            <person name="Coombes B.K."/>
        </authorList>
    </citation>
    <scope>NUCLEOTIDE SEQUENCE [LARGE SCALE GENOMIC DNA]</scope>
    <source>
        <strain evidence="4">NRG 857C / AIEC</strain>
    </source>
</reference>
<dbReference type="Gene3D" id="2.40.50.140">
    <property type="entry name" value="Nucleic acid-binding proteins"/>
    <property type="match status" value="1"/>
</dbReference>
<organism evidence="3 4">
    <name type="scientific">Escherichia coli O83:H1 (strain NRG 857C / AIEC)</name>
    <dbReference type="NCBI Taxonomy" id="685038"/>
    <lineage>
        <taxon>Bacteria</taxon>
        <taxon>Pseudomonadati</taxon>
        <taxon>Pseudomonadota</taxon>
        <taxon>Gammaproteobacteria</taxon>
        <taxon>Enterobacterales</taxon>
        <taxon>Enterobacteriaceae</taxon>
        <taxon>Escherichia</taxon>
    </lineage>
</organism>
<dbReference type="GO" id="GO:0003677">
    <property type="term" value="F:DNA binding"/>
    <property type="evidence" value="ECO:0007669"/>
    <property type="project" value="UniProtKB-KW"/>
</dbReference>
<evidence type="ECO:0000313" key="3">
    <source>
        <dbReference type="EMBL" id="ADR29600.1"/>
    </source>
</evidence>
<sequence>MEGVIKWFSEEKGYGFITAANNIDYYFHVSDIKGSLLPEKGQNAHFNAESTSKGHRAKNITLTKNNIASDNRLDFCKNCNKKIIPRMITYRGEPQKTVCPYCATVIKNFDDNFLGEIIAAIFYCFTSMIKILFEFITWIFSIIANKRK</sequence>
<keyword evidence="1" id="KW-1133">Transmembrane helix</keyword>
<feature type="domain" description="CSD" evidence="2">
    <location>
        <begin position="1"/>
        <end position="62"/>
    </location>
</feature>
<keyword evidence="3" id="KW-0238">DNA-binding</keyword>
<dbReference type="InterPro" id="IPR002059">
    <property type="entry name" value="CSP_DNA-bd"/>
</dbReference>
<keyword evidence="4" id="KW-1185">Reference proteome</keyword>
<dbReference type="Proteomes" id="UP000008614">
    <property type="component" value="Chromosome"/>
</dbReference>
<dbReference type="CDD" id="cd04458">
    <property type="entry name" value="CSP_CDS"/>
    <property type="match status" value="1"/>
</dbReference>
<evidence type="ECO:0000256" key="1">
    <source>
        <dbReference type="SAM" id="Phobius"/>
    </source>
</evidence>
<keyword evidence="1" id="KW-0472">Membrane</keyword>
<name>A0A0H3EQD9_ECO8N</name>
<dbReference type="PROSITE" id="PS51857">
    <property type="entry name" value="CSD_2"/>
    <property type="match status" value="1"/>
</dbReference>
<dbReference type="InterPro" id="IPR011129">
    <property type="entry name" value="CSD"/>
</dbReference>
<gene>
    <name evidence="3" type="ordered locus">NRG857_20960</name>
</gene>
<accession>A0A0H3EQD9</accession>
<dbReference type="EMBL" id="CP001855">
    <property type="protein sequence ID" value="ADR29600.1"/>
    <property type="molecule type" value="Genomic_DNA"/>
</dbReference>
<feature type="transmembrane region" description="Helical" evidence="1">
    <location>
        <begin position="117"/>
        <end position="144"/>
    </location>
</feature>
<dbReference type="KEGG" id="eln:NRG857_20960"/>
<dbReference type="Pfam" id="PF00313">
    <property type="entry name" value="CSD"/>
    <property type="match status" value="1"/>
</dbReference>
<proteinExistence type="predicted"/>
<protein>
    <submittedName>
        <fullName evidence="3">Cold-shock DNA-binding domain-containing protein</fullName>
    </submittedName>
</protein>
<evidence type="ECO:0000313" key="4">
    <source>
        <dbReference type="Proteomes" id="UP000008614"/>
    </source>
</evidence>
<dbReference type="SMART" id="SM00357">
    <property type="entry name" value="CSP"/>
    <property type="match status" value="1"/>
</dbReference>
<evidence type="ECO:0000259" key="2">
    <source>
        <dbReference type="PROSITE" id="PS51857"/>
    </source>
</evidence>
<dbReference type="SUPFAM" id="SSF50249">
    <property type="entry name" value="Nucleic acid-binding proteins"/>
    <property type="match status" value="1"/>
</dbReference>
<dbReference type="HOGENOM" id="CLU_147254_0_0_6"/>
<dbReference type="AlphaFoldDB" id="A0A0H3EQD9"/>
<dbReference type="PATRIC" id="fig|685038.3.peg.4280"/>
<dbReference type="InterPro" id="IPR012340">
    <property type="entry name" value="NA-bd_OB-fold"/>
</dbReference>
<keyword evidence="1" id="KW-0812">Transmembrane</keyword>